<dbReference type="InterPro" id="IPR036291">
    <property type="entry name" value="NAD(P)-bd_dom_sf"/>
</dbReference>
<keyword evidence="3" id="KW-1185">Reference proteome</keyword>
<dbReference type="Gene3D" id="3.40.50.720">
    <property type="entry name" value="NAD(P)-binding Rossmann-like Domain"/>
    <property type="match status" value="1"/>
</dbReference>
<dbReference type="Proteomes" id="UP000178912">
    <property type="component" value="Unassembled WGS sequence"/>
</dbReference>
<protein>
    <submittedName>
        <fullName evidence="2">Related to zinc-binding oxidoreductase</fullName>
    </submittedName>
</protein>
<reference evidence="3" key="1">
    <citation type="submission" date="2016-03" db="EMBL/GenBank/DDBJ databases">
        <authorList>
            <person name="Guldener U."/>
        </authorList>
    </citation>
    <scope>NUCLEOTIDE SEQUENCE [LARGE SCALE GENOMIC DNA]</scope>
    <source>
        <strain evidence="3">04CH-RAC-A.6.1</strain>
    </source>
</reference>
<dbReference type="Pfam" id="PF08240">
    <property type="entry name" value="ADH_N"/>
    <property type="match status" value="1"/>
</dbReference>
<dbReference type="GO" id="GO:0016491">
    <property type="term" value="F:oxidoreductase activity"/>
    <property type="evidence" value="ECO:0007669"/>
    <property type="project" value="InterPro"/>
</dbReference>
<name>A0A1E1KT96_9HELO</name>
<dbReference type="Gene3D" id="3.90.180.10">
    <property type="entry name" value="Medium-chain alcohol dehydrogenases, catalytic domain"/>
    <property type="match status" value="1"/>
</dbReference>
<dbReference type="PANTHER" id="PTHR44013">
    <property type="entry name" value="ZINC-TYPE ALCOHOL DEHYDROGENASE-LIKE PROTEIN C16A3.02C"/>
    <property type="match status" value="1"/>
</dbReference>
<proteinExistence type="predicted"/>
<dbReference type="AlphaFoldDB" id="A0A1E1KT96"/>
<dbReference type="InterPro" id="IPR020843">
    <property type="entry name" value="ER"/>
</dbReference>
<feature type="domain" description="Enoyl reductase (ER)" evidence="1">
    <location>
        <begin position="20"/>
        <end position="325"/>
    </location>
</feature>
<dbReference type="OrthoDB" id="3509362at2759"/>
<evidence type="ECO:0000313" key="3">
    <source>
        <dbReference type="Proteomes" id="UP000178912"/>
    </source>
</evidence>
<dbReference type="SUPFAM" id="SSF50129">
    <property type="entry name" value="GroES-like"/>
    <property type="match status" value="1"/>
</dbReference>
<accession>A0A1E1KT96</accession>
<dbReference type="InterPro" id="IPR013154">
    <property type="entry name" value="ADH-like_N"/>
</dbReference>
<dbReference type="SMART" id="SM00829">
    <property type="entry name" value="PKS_ER"/>
    <property type="match status" value="1"/>
</dbReference>
<dbReference type="InterPro" id="IPR052733">
    <property type="entry name" value="Chloroplast_QOR"/>
</dbReference>
<evidence type="ECO:0000313" key="2">
    <source>
        <dbReference type="EMBL" id="CZT01227.1"/>
    </source>
</evidence>
<organism evidence="2 3">
    <name type="scientific">Rhynchosporium agropyri</name>
    <dbReference type="NCBI Taxonomy" id="914238"/>
    <lineage>
        <taxon>Eukaryota</taxon>
        <taxon>Fungi</taxon>
        <taxon>Dikarya</taxon>
        <taxon>Ascomycota</taxon>
        <taxon>Pezizomycotina</taxon>
        <taxon>Leotiomycetes</taxon>
        <taxon>Helotiales</taxon>
        <taxon>Ploettnerulaceae</taxon>
        <taxon>Rhynchosporium</taxon>
    </lineage>
</organism>
<dbReference type="CDD" id="cd05289">
    <property type="entry name" value="MDR_like_2"/>
    <property type="match status" value="1"/>
</dbReference>
<dbReference type="SUPFAM" id="SSF51735">
    <property type="entry name" value="NAD(P)-binding Rossmann-fold domains"/>
    <property type="match status" value="1"/>
</dbReference>
<evidence type="ECO:0000259" key="1">
    <source>
        <dbReference type="SMART" id="SM00829"/>
    </source>
</evidence>
<gene>
    <name evidence="2" type="ORF">RAG0_08963</name>
</gene>
<dbReference type="Pfam" id="PF13602">
    <property type="entry name" value="ADH_zinc_N_2"/>
    <property type="match status" value="1"/>
</dbReference>
<sequence>MANVKLPRTMRALFQPDPLSTKLILATVPLPTPKADEHLIRVHTAAITNGELLWPKNYALNIPGKETTPLYDMAGTVVTAPNGSPFKPGDEVYARTDYKRTGSGREYTCVTAVELALRPKSLSWAETATVGMSAETAYQALFVQAGLKREARTGAKGTRIYITAASGSVGSWVIQLAKWAGAEVVASCSADSVVRVKSLGADEVLDYRSVDVRAWASDSAKKVDLVIDCIGRQSLADAWHAAKSNGTIISIYQPPEQQKPAELDGTGIKNFFFIQEALGENLKFVTDLWEEAEFVASFDSVWPLEDFEKAVERLESGKTKGKIVLDMGVQ</sequence>
<dbReference type="PANTHER" id="PTHR44013:SF5">
    <property type="entry name" value="OXIDOREDUCTASE, PUTATIVE (AFU_ORTHOLOGUE AFUA_5G01290)-RELATED"/>
    <property type="match status" value="1"/>
</dbReference>
<dbReference type="InterPro" id="IPR011032">
    <property type="entry name" value="GroES-like_sf"/>
</dbReference>
<dbReference type="EMBL" id="FJUX01000050">
    <property type="protein sequence ID" value="CZT01227.1"/>
    <property type="molecule type" value="Genomic_DNA"/>
</dbReference>